<dbReference type="Proteomes" id="UP001630127">
    <property type="component" value="Unassembled WGS sequence"/>
</dbReference>
<name>A0ABD3ATY5_9GENT</name>
<protein>
    <submittedName>
        <fullName evidence="1">Uncharacterized protein</fullName>
    </submittedName>
</protein>
<sequence>MKFELKQAIEHGVLTNEAAICAKHLGTTVGYINGKGYDPKPPKKKVIFNNHATFNLRQMKDIVIEKSGMTLSTLYSNDESGDVNDARMWDDFKAFIAF</sequence>
<gene>
    <name evidence="1" type="ORF">ACH5RR_003089</name>
</gene>
<comment type="caution">
    <text evidence="1">The sequence shown here is derived from an EMBL/GenBank/DDBJ whole genome shotgun (WGS) entry which is preliminary data.</text>
</comment>
<evidence type="ECO:0000313" key="1">
    <source>
        <dbReference type="EMBL" id="KAL3534628.1"/>
    </source>
</evidence>
<accession>A0ABD3ATY5</accession>
<evidence type="ECO:0000313" key="2">
    <source>
        <dbReference type="Proteomes" id="UP001630127"/>
    </source>
</evidence>
<proteinExistence type="predicted"/>
<dbReference type="EMBL" id="JBJUIK010000002">
    <property type="protein sequence ID" value="KAL3534628.1"/>
    <property type="molecule type" value="Genomic_DNA"/>
</dbReference>
<reference evidence="1 2" key="1">
    <citation type="submission" date="2024-11" db="EMBL/GenBank/DDBJ databases">
        <title>A near-complete genome assembly of Cinchona calisaya.</title>
        <authorList>
            <person name="Lian D.C."/>
            <person name="Zhao X.W."/>
            <person name="Wei L."/>
        </authorList>
    </citation>
    <scope>NUCLEOTIDE SEQUENCE [LARGE SCALE GENOMIC DNA]</scope>
    <source>
        <tissue evidence="1">Nenye</tissue>
    </source>
</reference>
<keyword evidence="2" id="KW-1185">Reference proteome</keyword>
<dbReference type="AlphaFoldDB" id="A0ABD3ATY5"/>
<organism evidence="1 2">
    <name type="scientific">Cinchona calisaya</name>
    <dbReference type="NCBI Taxonomy" id="153742"/>
    <lineage>
        <taxon>Eukaryota</taxon>
        <taxon>Viridiplantae</taxon>
        <taxon>Streptophyta</taxon>
        <taxon>Embryophyta</taxon>
        <taxon>Tracheophyta</taxon>
        <taxon>Spermatophyta</taxon>
        <taxon>Magnoliopsida</taxon>
        <taxon>eudicotyledons</taxon>
        <taxon>Gunneridae</taxon>
        <taxon>Pentapetalae</taxon>
        <taxon>asterids</taxon>
        <taxon>lamiids</taxon>
        <taxon>Gentianales</taxon>
        <taxon>Rubiaceae</taxon>
        <taxon>Cinchonoideae</taxon>
        <taxon>Cinchoneae</taxon>
        <taxon>Cinchona</taxon>
    </lineage>
</organism>